<feature type="domain" description="DNA helicase Pif1-like DEAD-box helicase" evidence="2">
    <location>
        <begin position="404"/>
        <end position="611"/>
    </location>
</feature>
<reference evidence="4" key="1">
    <citation type="submission" date="2022-11" db="UniProtKB">
        <authorList>
            <consortium name="WormBaseParasite"/>
        </authorList>
    </citation>
    <scope>IDENTIFICATION</scope>
</reference>
<keyword evidence="1" id="KW-0233">DNA recombination</keyword>
<dbReference type="GO" id="GO:0043139">
    <property type="term" value="F:5'-3' DNA helicase activity"/>
    <property type="evidence" value="ECO:0007669"/>
    <property type="project" value="UniProtKB-EC"/>
</dbReference>
<protein>
    <recommendedName>
        <fullName evidence="1">ATP-dependent DNA helicase</fullName>
        <ecNumber evidence="1">5.6.2.3</ecNumber>
    </recommendedName>
</protein>
<evidence type="ECO:0000313" key="4">
    <source>
        <dbReference type="WBParaSite" id="Gr19_v10_g9632.t1"/>
    </source>
</evidence>
<evidence type="ECO:0000259" key="2">
    <source>
        <dbReference type="Pfam" id="PF05970"/>
    </source>
</evidence>
<dbReference type="EC" id="5.6.2.3" evidence="1"/>
<dbReference type="InterPro" id="IPR010285">
    <property type="entry name" value="DNA_helicase_pif1-like_DEAD"/>
</dbReference>
<accession>A0A914IF13</accession>
<dbReference type="GO" id="GO:0000723">
    <property type="term" value="P:telomere maintenance"/>
    <property type="evidence" value="ECO:0007669"/>
    <property type="project" value="InterPro"/>
</dbReference>
<sequence>MNLALNPDNGDEPAYGQIFIVDTEQAMRAIEQANVAYLMKKEEENSELEKARREQREPAEIKLLFETGKQMDRRLGYNVPRANEVAAVYVPGADGEVPEAKIVVRQKGKELKILNSTDAMVTPMTYPLFYPAWMYPVENQGRGLPHIHLLLTLSEHDKLITGEQICYFDENMMEEEIRDKINNGSELLAYFELNKTNVLAKTLLYHQIPEKFCLKKGKWIERKAHFNTIGRMVKVSPAEPERYHLRLLLLHVKGASSYDELKTIRNLDGSVKVCTTFAEACLEKGLIRNDEEWKRALEEAESFEMPWKLRDFFALILVHCNPAKPEELWEMFKESLSEDFSRNFRQEIAYAKAYREIALSIKRAGKTLADFPSMQQINVDEDIEQAFNAAEELDQGERAFDLMYDEQKTVTDEILTRIRNPVKEPAFFFLSGPGGTGKTHVNKTIVHLLRGEKKKVSTMAFTGMAATLLPAGRTLHNRFGLSLDMGNSNISPRSKAWIELKETDLFICDEAPMINKRAMRTLDEKLKEIMNNDIAFGGKVMLWTGDFRQTLPIQKHATRSELVNSTIKRSEYWRTAKKYKLTKNMRALETEQKFAKDLLEIGTGKWNNENDEIILPEGCISNGDLAEEIFGNFIVSENWNEMAKSAILAPKNLDILTGDKAGQTVYIPRITLCCAEEYPFDLHRHQFPLVLAFAMTINKAQGQTLERTLAPPGELLEQRMRTMARTVDFRLWKGIASANKTKQDRAVGASEAQQHCHGLERLSPVTGGTRLIRNQPQLNRHVELLTFMYVEALHRKQPQLDRDVELLALYVEVLQREVYWPTNDIIFFRNDKFGDKHTVMMPPALSRDPHQIFSAIRCSAWQRHVTCCRSSCTYTSRHEETPASGCKFIFVV</sequence>
<comment type="similarity">
    <text evidence="1">Belongs to the helicase family.</text>
</comment>
<comment type="catalytic activity">
    <reaction evidence="1">
        <text>ATP + H2O = ADP + phosphate + H(+)</text>
        <dbReference type="Rhea" id="RHEA:13065"/>
        <dbReference type="ChEBI" id="CHEBI:15377"/>
        <dbReference type="ChEBI" id="CHEBI:15378"/>
        <dbReference type="ChEBI" id="CHEBI:30616"/>
        <dbReference type="ChEBI" id="CHEBI:43474"/>
        <dbReference type="ChEBI" id="CHEBI:456216"/>
        <dbReference type="EC" id="5.6.2.3"/>
    </reaction>
</comment>
<keyword evidence="1" id="KW-0547">Nucleotide-binding</keyword>
<keyword evidence="1" id="KW-0227">DNA damage</keyword>
<dbReference type="PANTHER" id="PTHR10492:SF57">
    <property type="entry name" value="ATP-DEPENDENT DNA HELICASE"/>
    <property type="match status" value="1"/>
</dbReference>
<dbReference type="AlphaFoldDB" id="A0A914IF13"/>
<keyword evidence="1" id="KW-0234">DNA repair</keyword>
<evidence type="ECO:0000313" key="3">
    <source>
        <dbReference type="Proteomes" id="UP000887572"/>
    </source>
</evidence>
<dbReference type="Proteomes" id="UP000887572">
    <property type="component" value="Unplaced"/>
</dbReference>
<dbReference type="InterPro" id="IPR027417">
    <property type="entry name" value="P-loop_NTPase"/>
</dbReference>
<proteinExistence type="inferred from homology"/>
<dbReference type="GO" id="GO:0006281">
    <property type="term" value="P:DNA repair"/>
    <property type="evidence" value="ECO:0007669"/>
    <property type="project" value="UniProtKB-KW"/>
</dbReference>
<dbReference type="WBParaSite" id="Gr19_v10_g9632.t1">
    <property type="protein sequence ID" value="Gr19_v10_g9632.t1"/>
    <property type="gene ID" value="Gr19_v10_g9632"/>
</dbReference>
<dbReference type="SUPFAM" id="SSF52540">
    <property type="entry name" value="P-loop containing nucleoside triphosphate hydrolases"/>
    <property type="match status" value="2"/>
</dbReference>
<organism evidence="3 4">
    <name type="scientific">Globodera rostochiensis</name>
    <name type="common">Golden nematode worm</name>
    <name type="synonym">Heterodera rostochiensis</name>
    <dbReference type="NCBI Taxonomy" id="31243"/>
    <lineage>
        <taxon>Eukaryota</taxon>
        <taxon>Metazoa</taxon>
        <taxon>Ecdysozoa</taxon>
        <taxon>Nematoda</taxon>
        <taxon>Chromadorea</taxon>
        <taxon>Rhabditida</taxon>
        <taxon>Tylenchina</taxon>
        <taxon>Tylenchomorpha</taxon>
        <taxon>Tylenchoidea</taxon>
        <taxon>Heteroderidae</taxon>
        <taxon>Heteroderinae</taxon>
        <taxon>Globodera</taxon>
    </lineage>
</organism>
<keyword evidence="3" id="KW-1185">Reference proteome</keyword>
<dbReference type="GO" id="GO:0005524">
    <property type="term" value="F:ATP binding"/>
    <property type="evidence" value="ECO:0007669"/>
    <property type="project" value="UniProtKB-KW"/>
</dbReference>
<keyword evidence="1" id="KW-0378">Hydrolase</keyword>
<dbReference type="Pfam" id="PF05970">
    <property type="entry name" value="PIF1"/>
    <property type="match status" value="1"/>
</dbReference>
<dbReference type="Gene3D" id="3.40.50.300">
    <property type="entry name" value="P-loop containing nucleotide triphosphate hydrolases"/>
    <property type="match status" value="1"/>
</dbReference>
<name>A0A914IF13_GLORO</name>
<dbReference type="GO" id="GO:0006310">
    <property type="term" value="P:DNA recombination"/>
    <property type="evidence" value="ECO:0007669"/>
    <property type="project" value="UniProtKB-KW"/>
</dbReference>
<keyword evidence="1" id="KW-0347">Helicase</keyword>
<dbReference type="GO" id="GO:0016787">
    <property type="term" value="F:hydrolase activity"/>
    <property type="evidence" value="ECO:0007669"/>
    <property type="project" value="UniProtKB-KW"/>
</dbReference>
<evidence type="ECO:0000256" key="1">
    <source>
        <dbReference type="RuleBase" id="RU363044"/>
    </source>
</evidence>
<comment type="cofactor">
    <cofactor evidence="1">
        <name>Mg(2+)</name>
        <dbReference type="ChEBI" id="CHEBI:18420"/>
    </cofactor>
</comment>
<dbReference type="PANTHER" id="PTHR10492">
    <property type="match status" value="1"/>
</dbReference>
<keyword evidence="1" id="KW-0067">ATP-binding</keyword>